<feature type="chain" id="PRO_5039212850" evidence="5">
    <location>
        <begin position="23"/>
        <end position="336"/>
    </location>
</feature>
<evidence type="ECO:0000256" key="3">
    <source>
        <dbReference type="ARBA" id="ARBA00022448"/>
    </source>
</evidence>
<dbReference type="PANTHER" id="PTHR30532">
    <property type="entry name" value="IRON III DICITRATE-BINDING PERIPLASMIC PROTEIN"/>
    <property type="match status" value="1"/>
</dbReference>
<keyword evidence="8" id="KW-1185">Reference proteome</keyword>
<dbReference type="RefSeq" id="WP_091104719.1">
    <property type="nucleotide sequence ID" value="NZ_FOBF01000022.1"/>
</dbReference>
<comment type="similarity">
    <text evidence="2">Belongs to the bacterial solute-binding protein 8 family.</text>
</comment>
<keyword evidence="3" id="KW-0813">Transport</keyword>
<accession>A0A1H8E6P6</accession>
<dbReference type="FunFam" id="3.40.50.1980:FF:000009">
    <property type="entry name" value="Iron-enterobactin transporter periplasmic binding protein"/>
    <property type="match status" value="1"/>
</dbReference>
<evidence type="ECO:0000313" key="8">
    <source>
        <dbReference type="Proteomes" id="UP000198953"/>
    </source>
</evidence>
<proteinExistence type="inferred from homology"/>
<dbReference type="CDD" id="cd01146">
    <property type="entry name" value="FhuD"/>
    <property type="match status" value="1"/>
</dbReference>
<dbReference type="STRING" id="46177.SAMN05660976_06932"/>
<evidence type="ECO:0000256" key="2">
    <source>
        <dbReference type="ARBA" id="ARBA00008814"/>
    </source>
</evidence>
<dbReference type="GO" id="GO:0030288">
    <property type="term" value="C:outer membrane-bounded periplasmic space"/>
    <property type="evidence" value="ECO:0007669"/>
    <property type="project" value="TreeGrafter"/>
</dbReference>
<keyword evidence="4 5" id="KW-0732">Signal</keyword>
<dbReference type="PROSITE" id="PS50983">
    <property type="entry name" value="FE_B12_PBP"/>
    <property type="match status" value="1"/>
</dbReference>
<dbReference type="OrthoDB" id="9793175at2"/>
<sequence length="336" mass="34574">MASSIRAVLAAPAVLAVVIGLAACGPSGAPAAGEASGGSPGNPAGEVRAVRHDAGTTDVPAAPRRVVSVSVTMTGHLLALGAPVVASQATAPGPLTDGNGFFKQWAGVAAQRGVQVLYQGFEPDLEKVVAAKPDLIVGAATGADGALKVYDRLKAIAPTVLFRHDNLTWQELTTRLGAALGLESGAAKVIAGYDARVAEVKAAIRKPGQDAVVLRDNPTDIPVFTQASAQGALLASLGFTVHPIDPSLAARSNTEGGAREDIVNVAQENVVKAFGDSSLFFVGHSPEQIAATRAKPLWKDLPAVTGGRVHDLGLDAFRIDYFSASNVLDRIRREFS</sequence>
<evidence type="ECO:0000256" key="5">
    <source>
        <dbReference type="SAM" id="SignalP"/>
    </source>
</evidence>
<gene>
    <name evidence="7" type="ORF">SAMN05660976_06932</name>
</gene>
<evidence type="ECO:0000256" key="1">
    <source>
        <dbReference type="ARBA" id="ARBA00004196"/>
    </source>
</evidence>
<dbReference type="InterPro" id="IPR002491">
    <property type="entry name" value="ABC_transptr_periplasmic_BD"/>
</dbReference>
<evidence type="ECO:0000259" key="6">
    <source>
        <dbReference type="PROSITE" id="PS50983"/>
    </source>
</evidence>
<dbReference type="NCBIfam" id="NF008200">
    <property type="entry name" value="PRK10957.1"/>
    <property type="match status" value="1"/>
</dbReference>
<dbReference type="Pfam" id="PF01497">
    <property type="entry name" value="Peripla_BP_2"/>
    <property type="match status" value="1"/>
</dbReference>
<dbReference type="GO" id="GO:1901678">
    <property type="term" value="P:iron coordination entity transport"/>
    <property type="evidence" value="ECO:0007669"/>
    <property type="project" value="UniProtKB-ARBA"/>
</dbReference>
<organism evidence="7 8">
    <name type="scientific">Nonomuraea pusilla</name>
    <dbReference type="NCBI Taxonomy" id="46177"/>
    <lineage>
        <taxon>Bacteria</taxon>
        <taxon>Bacillati</taxon>
        <taxon>Actinomycetota</taxon>
        <taxon>Actinomycetes</taxon>
        <taxon>Streptosporangiales</taxon>
        <taxon>Streptosporangiaceae</taxon>
        <taxon>Nonomuraea</taxon>
    </lineage>
</organism>
<protein>
    <submittedName>
        <fullName evidence="7">Iron complex transport system substrate-binding protein</fullName>
    </submittedName>
</protein>
<evidence type="ECO:0000313" key="7">
    <source>
        <dbReference type="EMBL" id="SEN15090.1"/>
    </source>
</evidence>
<dbReference type="EMBL" id="FOBF01000022">
    <property type="protein sequence ID" value="SEN15090.1"/>
    <property type="molecule type" value="Genomic_DNA"/>
</dbReference>
<dbReference type="PANTHER" id="PTHR30532:SF24">
    <property type="entry name" value="FERRIC ENTEROBACTIN-BINDING PERIPLASMIC PROTEIN FEPB"/>
    <property type="match status" value="1"/>
</dbReference>
<dbReference type="Proteomes" id="UP000198953">
    <property type="component" value="Unassembled WGS sequence"/>
</dbReference>
<name>A0A1H8E6P6_9ACTN</name>
<feature type="domain" description="Fe/B12 periplasmic-binding" evidence="6">
    <location>
        <begin position="65"/>
        <end position="336"/>
    </location>
</feature>
<dbReference type="SUPFAM" id="SSF53807">
    <property type="entry name" value="Helical backbone' metal receptor"/>
    <property type="match status" value="1"/>
</dbReference>
<dbReference type="PROSITE" id="PS51257">
    <property type="entry name" value="PROKAR_LIPOPROTEIN"/>
    <property type="match status" value="1"/>
</dbReference>
<reference evidence="7 8" key="1">
    <citation type="submission" date="2016-10" db="EMBL/GenBank/DDBJ databases">
        <authorList>
            <person name="de Groot N.N."/>
        </authorList>
    </citation>
    <scope>NUCLEOTIDE SEQUENCE [LARGE SCALE GENOMIC DNA]</scope>
    <source>
        <strain evidence="7 8">DSM 43357</strain>
    </source>
</reference>
<comment type="subcellular location">
    <subcellularLocation>
        <location evidence="1">Cell envelope</location>
    </subcellularLocation>
</comment>
<dbReference type="Gene3D" id="3.40.50.1980">
    <property type="entry name" value="Nitrogenase molybdenum iron protein domain"/>
    <property type="match status" value="2"/>
</dbReference>
<feature type="signal peptide" evidence="5">
    <location>
        <begin position="1"/>
        <end position="22"/>
    </location>
</feature>
<dbReference type="InterPro" id="IPR051313">
    <property type="entry name" value="Bact_iron-sidero_bind"/>
</dbReference>
<evidence type="ECO:0000256" key="4">
    <source>
        <dbReference type="ARBA" id="ARBA00022729"/>
    </source>
</evidence>
<dbReference type="AlphaFoldDB" id="A0A1H8E6P6"/>